<dbReference type="Proteomes" id="UP000281677">
    <property type="component" value="Unassembled WGS sequence"/>
</dbReference>
<evidence type="ECO:0000259" key="2">
    <source>
        <dbReference type="Pfam" id="PF06985"/>
    </source>
</evidence>
<gene>
    <name evidence="4" type="ORF">D0859_03182</name>
    <name evidence="3" type="ORF">D0860_00089</name>
</gene>
<dbReference type="EMBL" id="QWIS01000001">
    <property type="protein sequence ID" value="RMZ18085.1"/>
    <property type="molecule type" value="Genomic_DNA"/>
</dbReference>
<dbReference type="PANTHER" id="PTHR24148:SF82">
    <property type="entry name" value="HETEROKARYON INCOMPATIBILITY DOMAIN-CONTAINING PROTEIN"/>
    <property type="match status" value="1"/>
</dbReference>
<evidence type="ECO:0000313" key="4">
    <source>
        <dbReference type="EMBL" id="RMZ32666.1"/>
    </source>
</evidence>
<accession>A0A3M7HY57</accession>
<organism evidence="3 5">
    <name type="scientific">Hortaea werneckii</name>
    <name type="common">Black yeast</name>
    <name type="synonym">Cladosporium werneckii</name>
    <dbReference type="NCBI Taxonomy" id="91943"/>
    <lineage>
        <taxon>Eukaryota</taxon>
        <taxon>Fungi</taxon>
        <taxon>Dikarya</taxon>
        <taxon>Ascomycota</taxon>
        <taxon>Pezizomycotina</taxon>
        <taxon>Dothideomycetes</taxon>
        <taxon>Dothideomycetidae</taxon>
        <taxon>Mycosphaerellales</taxon>
        <taxon>Teratosphaeriaceae</taxon>
        <taxon>Hortaea</taxon>
    </lineage>
</organism>
<evidence type="ECO:0000313" key="3">
    <source>
        <dbReference type="EMBL" id="RMZ18085.1"/>
    </source>
</evidence>
<dbReference type="EMBL" id="QWIT01000063">
    <property type="protein sequence ID" value="RMZ32666.1"/>
    <property type="molecule type" value="Genomic_DNA"/>
</dbReference>
<comment type="caution">
    <text evidence="3">The sequence shown here is derived from an EMBL/GenBank/DDBJ whole genome shotgun (WGS) entry which is preliminary data.</text>
</comment>
<dbReference type="InterPro" id="IPR052895">
    <property type="entry name" value="HetReg/Transcr_Mod"/>
</dbReference>
<dbReference type="Pfam" id="PF06985">
    <property type="entry name" value="HET"/>
    <property type="match status" value="1"/>
</dbReference>
<protein>
    <recommendedName>
        <fullName evidence="2">Heterokaryon incompatibility domain-containing protein</fullName>
    </recommendedName>
</protein>
<evidence type="ECO:0000313" key="5">
    <source>
        <dbReference type="Proteomes" id="UP000280598"/>
    </source>
</evidence>
<evidence type="ECO:0000313" key="6">
    <source>
        <dbReference type="Proteomes" id="UP000281677"/>
    </source>
</evidence>
<dbReference type="Pfam" id="PF26639">
    <property type="entry name" value="Het-6_barrel"/>
    <property type="match status" value="1"/>
</dbReference>
<proteinExistence type="predicted"/>
<dbReference type="OrthoDB" id="3553147at2759"/>
<dbReference type="AlphaFoldDB" id="A0A3M7HY57"/>
<feature type="region of interest" description="Disordered" evidence="1">
    <location>
        <begin position="1"/>
        <end position="34"/>
    </location>
</feature>
<dbReference type="VEuPathDB" id="FungiDB:BTJ68_14347"/>
<reference evidence="5 6" key="1">
    <citation type="journal article" date="2018" name="BMC Genomics">
        <title>Genomic evidence for intraspecific hybridization in a clonal and extremely halotolerant yeast.</title>
        <authorList>
            <person name="Gostincar C."/>
            <person name="Stajich J.E."/>
            <person name="Zupancic J."/>
            <person name="Zalar P."/>
            <person name="Gunde-Cimerman N."/>
        </authorList>
    </citation>
    <scope>NUCLEOTIDE SEQUENCE [LARGE SCALE GENOMIC DNA]</scope>
    <source>
        <strain evidence="4 6">EXF-120</strain>
        <strain evidence="3 5">EXF-562</strain>
    </source>
</reference>
<dbReference type="Proteomes" id="UP000280598">
    <property type="component" value="Unassembled WGS sequence"/>
</dbReference>
<dbReference type="InterPro" id="IPR010730">
    <property type="entry name" value="HET"/>
</dbReference>
<feature type="compositionally biased region" description="Basic and acidic residues" evidence="1">
    <location>
        <begin position="1"/>
        <end position="13"/>
    </location>
</feature>
<name>A0A3M7HY57_HORWE</name>
<sequence>MSPADLVDRHAPLQDEQDTPLDRSNGLSSGSLKYPYRPLDKESLEIRLLTIYPTTDPSEVPVKCSLSHANLGKEPKPNYETISYAWGTSKERKTIVVDDFSLEVPVSAERAIRRMRLRDQSRVLWIDAVCVNQADTNEKNHQVGIMAEIYSNTLQGLIWLGEADDSTEKALESIETAYADSCAETNSSGDLYTKVVYGGSPGILQPVGFTPDFAALIQFFKLPWFRRRWVIQEALLAPSSQCIIGNLELSWATIVRGTVWIIHKARMLPGSNCFLEAATRVLKIWLMAEKKQAGGHISLNTIMLSSLGSEVGDERDTVYALLGLWLKLQHQTKLHPLLAPDYHKSPDAVVCDATRYSAAVDSDLIHFRSLDHRCNPDPLEKKLPSWAASWYRVHDLTCDTINFSLVFNAHGRNWRRHFRPPSEDSSRILSVRGKMVEHVRAVTEVIDPHKTPDHVVAIIEQLKTALSSFHHQDSALNISSRLGKVLIAGFDHLHKPATDDLSVQGYADWFKYLRRENYWPPHWSMVDESGAATLRNASRYDSAFWDVCRNRVLFATETGRLGVGPQTMKENDLASILYGCPYPVILRRCPNCDLHEFIGVAYVEGIMFGQAVEDPEAKEDVTFHLQ</sequence>
<evidence type="ECO:0000256" key="1">
    <source>
        <dbReference type="SAM" id="MobiDB-lite"/>
    </source>
</evidence>
<dbReference type="PANTHER" id="PTHR24148">
    <property type="entry name" value="ANKYRIN REPEAT DOMAIN-CONTAINING PROTEIN 39 HOMOLOG-RELATED"/>
    <property type="match status" value="1"/>
</dbReference>
<feature type="domain" description="Heterokaryon incompatibility" evidence="2">
    <location>
        <begin position="79"/>
        <end position="233"/>
    </location>
</feature>